<accession>A0A0H2R8V9</accession>
<dbReference type="InterPro" id="IPR036047">
    <property type="entry name" value="F-box-like_dom_sf"/>
</dbReference>
<dbReference type="Gene3D" id="1.20.1280.50">
    <property type="match status" value="1"/>
</dbReference>
<organism evidence="1 2">
    <name type="scientific">Schizopora paradoxa</name>
    <dbReference type="NCBI Taxonomy" id="27342"/>
    <lineage>
        <taxon>Eukaryota</taxon>
        <taxon>Fungi</taxon>
        <taxon>Dikarya</taxon>
        <taxon>Basidiomycota</taxon>
        <taxon>Agaricomycotina</taxon>
        <taxon>Agaricomycetes</taxon>
        <taxon>Hymenochaetales</taxon>
        <taxon>Schizoporaceae</taxon>
        <taxon>Schizopora</taxon>
    </lineage>
</organism>
<dbReference type="Proteomes" id="UP000053477">
    <property type="component" value="Unassembled WGS sequence"/>
</dbReference>
<dbReference type="AlphaFoldDB" id="A0A0H2R8V9"/>
<keyword evidence="2" id="KW-1185">Reference proteome</keyword>
<evidence type="ECO:0000313" key="2">
    <source>
        <dbReference type="Proteomes" id="UP000053477"/>
    </source>
</evidence>
<name>A0A0H2R8V9_9AGAM</name>
<protein>
    <submittedName>
        <fullName evidence="1">Uncharacterized protein</fullName>
    </submittedName>
</protein>
<dbReference type="SUPFAM" id="SSF81383">
    <property type="entry name" value="F-box domain"/>
    <property type="match status" value="1"/>
</dbReference>
<proteinExistence type="predicted"/>
<dbReference type="OrthoDB" id="3365698at2759"/>
<dbReference type="InParanoid" id="A0A0H2R8V9"/>
<sequence>MFLMFCCPWEKAARTPNLQMVDLHEIFRWENWTAFQNISGDKDLISEDVGSQILNAESTSRFMASTFEIDSIVSILDALSGSMKGLQAHFRSAQECIVSKLSRGKVLMPEEILARIFTFAVGAEGENGGRQAVWLSQVSRRLRNIALQTRSLWTTLHSRDPTNRLEMSISRAGPNEEYHAFLRYDSGSKTRFMNICKPTIPRWRTLTVTQVKRRWYSDAMMPIYRDGDVSGNA</sequence>
<dbReference type="EMBL" id="KQ086097">
    <property type="protein sequence ID" value="KLO08300.1"/>
    <property type="molecule type" value="Genomic_DNA"/>
</dbReference>
<evidence type="ECO:0000313" key="1">
    <source>
        <dbReference type="EMBL" id="KLO08300.1"/>
    </source>
</evidence>
<reference evidence="1 2" key="1">
    <citation type="submission" date="2015-04" db="EMBL/GenBank/DDBJ databases">
        <title>Complete genome sequence of Schizopora paradoxa KUC8140, a cosmopolitan wood degrader in East Asia.</title>
        <authorList>
            <consortium name="DOE Joint Genome Institute"/>
            <person name="Min B."/>
            <person name="Park H."/>
            <person name="Jang Y."/>
            <person name="Kim J.-J."/>
            <person name="Kim K.H."/>
            <person name="Pangilinan J."/>
            <person name="Lipzen A."/>
            <person name="Riley R."/>
            <person name="Grigoriev I.V."/>
            <person name="Spatafora J.W."/>
            <person name="Choi I.-G."/>
        </authorList>
    </citation>
    <scope>NUCLEOTIDE SEQUENCE [LARGE SCALE GENOMIC DNA]</scope>
    <source>
        <strain evidence="1 2">KUC8140</strain>
    </source>
</reference>
<gene>
    <name evidence="1" type="ORF">SCHPADRAFT_931882</name>
</gene>